<accession>A0AA40FXM5</accession>
<proteinExistence type="predicted"/>
<evidence type="ECO:0000313" key="2">
    <source>
        <dbReference type="EMBL" id="KAK1126910.1"/>
    </source>
</evidence>
<reference evidence="2" key="1">
    <citation type="submission" date="2021-10" db="EMBL/GenBank/DDBJ databases">
        <title>Melipona bicolor Genome sequencing and assembly.</title>
        <authorList>
            <person name="Araujo N.S."/>
            <person name="Arias M.C."/>
        </authorList>
    </citation>
    <scope>NUCLEOTIDE SEQUENCE</scope>
    <source>
        <strain evidence="2">USP_2M_L1-L4_2017</strain>
        <tissue evidence="2">Whole body</tissue>
    </source>
</reference>
<sequence length="69" mass="7573">GGGGSARRSRNGGKSVESKDEGERLVNVWRTNRGKPRRDTADTASGKDRCSVTEEAKKERKKQSTMPQP</sequence>
<dbReference type="EMBL" id="JAHYIQ010000013">
    <property type="protein sequence ID" value="KAK1126910.1"/>
    <property type="molecule type" value="Genomic_DNA"/>
</dbReference>
<gene>
    <name evidence="2" type="ORF">K0M31_004531</name>
</gene>
<feature type="non-terminal residue" evidence="2">
    <location>
        <position position="1"/>
    </location>
</feature>
<name>A0AA40FXM5_9HYME</name>
<feature type="region of interest" description="Disordered" evidence="1">
    <location>
        <begin position="1"/>
        <end position="69"/>
    </location>
</feature>
<keyword evidence="3" id="KW-1185">Reference proteome</keyword>
<protein>
    <submittedName>
        <fullName evidence="2">Uncharacterized protein</fullName>
    </submittedName>
</protein>
<evidence type="ECO:0000256" key="1">
    <source>
        <dbReference type="SAM" id="MobiDB-lite"/>
    </source>
</evidence>
<feature type="compositionally biased region" description="Basic and acidic residues" evidence="1">
    <location>
        <begin position="37"/>
        <end position="58"/>
    </location>
</feature>
<dbReference type="AlphaFoldDB" id="A0AA40FXM5"/>
<dbReference type="Proteomes" id="UP001177670">
    <property type="component" value="Unassembled WGS sequence"/>
</dbReference>
<organism evidence="2 3">
    <name type="scientific">Melipona bicolor</name>
    <dbReference type="NCBI Taxonomy" id="60889"/>
    <lineage>
        <taxon>Eukaryota</taxon>
        <taxon>Metazoa</taxon>
        <taxon>Ecdysozoa</taxon>
        <taxon>Arthropoda</taxon>
        <taxon>Hexapoda</taxon>
        <taxon>Insecta</taxon>
        <taxon>Pterygota</taxon>
        <taxon>Neoptera</taxon>
        <taxon>Endopterygota</taxon>
        <taxon>Hymenoptera</taxon>
        <taxon>Apocrita</taxon>
        <taxon>Aculeata</taxon>
        <taxon>Apoidea</taxon>
        <taxon>Anthophila</taxon>
        <taxon>Apidae</taxon>
        <taxon>Melipona</taxon>
    </lineage>
</organism>
<comment type="caution">
    <text evidence="2">The sequence shown here is derived from an EMBL/GenBank/DDBJ whole genome shotgun (WGS) entry which is preliminary data.</text>
</comment>
<evidence type="ECO:0000313" key="3">
    <source>
        <dbReference type="Proteomes" id="UP001177670"/>
    </source>
</evidence>